<evidence type="ECO:0000313" key="1">
    <source>
        <dbReference type="EMBL" id="QHT31565.1"/>
    </source>
</evidence>
<accession>A0A6C0EWF7</accession>
<proteinExistence type="predicted"/>
<dbReference type="EMBL" id="MN738924">
    <property type="protein sequence ID" value="QHT31565.1"/>
    <property type="molecule type" value="Genomic_DNA"/>
</dbReference>
<dbReference type="AlphaFoldDB" id="A0A6C0EWF7"/>
<dbReference type="GO" id="GO:0006352">
    <property type="term" value="P:DNA-templated transcription initiation"/>
    <property type="evidence" value="ECO:0007669"/>
    <property type="project" value="InterPro"/>
</dbReference>
<dbReference type="SUPFAM" id="SSF88946">
    <property type="entry name" value="Sigma2 domain of RNA polymerase sigma factors"/>
    <property type="match status" value="1"/>
</dbReference>
<organism evidence="1">
    <name type="scientific">viral metagenome</name>
    <dbReference type="NCBI Taxonomy" id="1070528"/>
    <lineage>
        <taxon>unclassified sequences</taxon>
        <taxon>metagenomes</taxon>
        <taxon>organismal metagenomes</taxon>
    </lineage>
</organism>
<protein>
    <submittedName>
        <fullName evidence="1">Uncharacterized protein</fullName>
    </submittedName>
</protein>
<sequence length="251" mass="29907">MYLYILSFLFFIALTRCANLSKFSQQRIKHIIQHPGTTPEMREQINHVLFTSYKSWATSKAIHFKRFHKHKCGHIKNDEMASYALYGLYQGIQRYNGNDTFITYVDFYIKHELQQGMSNLIPINALPKTYLKKKKTVEENNKLYNIQLKPIYLGFDNYLLENTVHNSIYSHKNKWLDNEDDLVFQTKIWEKVRELPPFQMRIMYYKYSTDFEMLRTNGVVADIMDCSIQTIRRNLIDIKNKLLPTISTFSN</sequence>
<reference evidence="1" key="1">
    <citation type="journal article" date="2020" name="Nature">
        <title>Giant virus diversity and host interactions through global metagenomics.</title>
        <authorList>
            <person name="Schulz F."/>
            <person name="Roux S."/>
            <person name="Paez-Espino D."/>
            <person name="Jungbluth S."/>
            <person name="Walsh D.A."/>
            <person name="Denef V.J."/>
            <person name="McMahon K.D."/>
            <person name="Konstantinidis K.T."/>
            <person name="Eloe-Fadrosh E.A."/>
            <person name="Kyrpides N.C."/>
            <person name="Woyke T."/>
        </authorList>
    </citation>
    <scope>NUCLEOTIDE SEQUENCE</scope>
    <source>
        <strain evidence="1">GVMAG-M-3300009155-48</strain>
    </source>
</reference>
<dbReference type="GO" id="GO:0003700">
    <property type="term" value="F:DNA-binding transcription factor activity"/>
    <property type="evidence" value="ECO:0007669"/>
    <property type="project" value="InterPro"/>
</dbReference>
<name>A0A6C0EWF7_9ZZZZ</name>
<dbReference type="InterPro" id="IPR013325">
    <property type="entry name" value="RNA_pol_sigma_r2"/>
</dbReference>